<evidence type="ECO:0000256" key="3">
    <source>
        <dbReference type="ARBA" id="ARBA00023110"/>
    </source>
</evidence>
<evidence type="ECO:0000256" key="1">
    <source>
        <dbReference type="ARBA" id="ARBA00000971"/>
    </source>
</evidence>
<comment type="catalytic activity">
    <reaction evidence="1 5">
        <text>[protein]-peptidylproline (omega=180) = [protein]-peptidylproline (omega=0)</text>
        <dbReference type="Rhea" id="RHEA:16237"/>
        <dbReference type="Rhea" id="RHEA-COMP:10747"/>
        <dbReference type="Rhea" id="RHEA-COMP:10748"/>
        <dbReference type="ChEBI" id="CHEBI:83833"/>
        <dbReference type="ChEBI" id="CHEBI:83834"/>
        <dbReference type="EC" id="5.2.1.8"/>
    </reaction>
</comment>
<evidence type="ECO:0000259" key="7">
    <source>
        <dbReference type="PROSITE" id="PS50059"/>
    </source>
</evidence>
<feature type="chain" id="PRO_5040913374" description="peptidylprolyl isomerase" evidence="6">
    <location>
        <begin position="26"/>
        <end position="158"/>
    </location>
</feature>
<reference evidence="8" key="1">
    <citation type="submission" date="2022-07" db="EMBL/GenBank/DDBJ databases">
        <title>Phylogenomic reconstructions and comparative analyses of Kickxellomycotina fungi.</title>
        <authorList>
            <person name="Reynolds N.K."/>
            <person name="Stajich J.E."/>
            <person name="Barry K."/>
            <person name="Grigoriev I.V."/>
            <person name="Crous P."/>
            <person name="Smith M.E."/>
        </authorList>
    </citation>
    <scope>NUCLEOTIDE SEQUENCE</scope>
    <source>
        <strain evidence="8">IMI 214461</strain>
    </source>
</reference>
<dbReference type="SUPFAM" id="SSF54534">
    <property type="entry name" value="FKBP-like"/>
    <property type="match status" value="1"/>
</dbReference>
<gene>
    <name evidence="8" type="primary">FKBP15</name>
    <name evidence="8" type="ORF">H4R26_001431</name>
</gene>
<dbReference type="EMBL" id="JANBQF010000064">
    <property type="protein sequence ID" value="KAJ2006348.1"/>
    <property type="molecule type" value="Genomic_DNA"/>
</dbReference>
<proteinExistence type="predicted"/>
<dbReference type="FunFam" id="3.10.50.40:FF:000006">
    <property type="entry name" value="Peptidyl-prolyl cis-trans isomerase"/>
    <property type="match status" value="1"/>
</dbReference>
<dbReference type="InterPro" id="IPR046357">
    <property type="entry name" value="PPIase_dom_sf"/>
</dbReference>
<evidence type="ECO:0000256" key="4">
    <source>
        <dbReference type="ARBA" id="ARBA00023235"/>
    </source>
</evidence>
<organism evidence="8 9">
    <name type="scientific">Coemansia thaxteri</name>
    <dbReference type="NCBI Taxonomy" id="2663907"/>
    <lineage>
        <taxon>Eukaryota</taxon>
        <taxon>Fungi</taxon>
        <taxon>Fungi incertae sedis</taxon>
        <taxon>Zoopagomycota</taxon>
        <taxon>Kickxellomycotina</taxon>
        <taxon>Kickxellomycetes</taxon>
        <taxon>Kickxellales</taxon>
        <taxon>Kickxellaceae</taxon>
        <taxon>Coemansia</taxon>
    </lineage>
</organism>
<feature type="domain" description="PPIase FKBP-type" evidence="7">
    <location>
        <begin position="57"/>
        <end position="146"/>
    </location>
</feature>
<feature type="signal peptide" evidence="6">
    <location>
        <begin position="1"/>
        <end position="25"/>
    </location>
</feature>
<dbReference type="PANTHER" id="PTHR45779:SF6">
    <property type="entry name" value="PEPTIDYL-PROLYL CIS-TRANS ISOMERASE FKBP15-1"/>
    <property type="match status" value="1"/>
</dbReference>
<keyword evidence="6" id="KW-0732">Signal</keyword>
<accession>A0A9W8EGX5</accession>
<evidence type="ECO:0000256" key="5">
    <source>
        <dbReference type="PROSITE-ProRule" id="PRU00277"/>
    </source>
</evidence>
<evidence type="ECO:0000256" key="2">
    <source>
        <dbReference type="ARBA" id="ARBA00013194"/>
    </source>
</evidence>
<dbReference type="Gene3D" id="3.10.50.40">
    <property type="match status" value="1"/>
</dbReference>
<dbReference type="GO" id="GO:0005783">
    <property type="term" value="C:endoplasmic reticulum"/>
    <property type="evidence" value="ECO:0007669"/>
    <property type="project" value="TreeGrafter"/>
</dbReference>
<evidence type="ECO:0000256" key="6">
    <source>
        <dbReference type="SAM" id="SignalP"/>
    </source>
</evidence>
<dbReference type="Proteomes" id="UP001150907">
    <property type="component" value="Unassembled WGS sequence"/>
</dbReference>
<comment type="caution">
    <text evidence="8">The sequence shown here is derived from an EMBL/GenBank/DDBJ whole genome shotgun (WGS) entry which is preliminary data.</text>
</comment>
<dbReference type="AlphaFoldDB" id="A0A9W8EGX5"/>
<dbReference type="Pfam" id="PF00254">
    <property type="entry name" value="FKBP_C"/>
    <property type="match status" value="1"/>
</dbReference>
<dbReference type="PROSITE" id="PS50059">
    <property type="entry name" value="FKBP_PPIASE"/>
    <property type="match status" value="1"/>
</dbReference>
<dbReference type="InterPro" id="IPR044609">
    <property type="entry name" value="FKBP2/11"/>
</dbReference>
<name>A0A9W8EGX5_9FUNG</name>
<dbReference type="OrthoDB" id="1902587at2759"/>
<keyword evidence="3 5" id="KW-0697">Rotamase</keyword>
<keyword evidence="4 5" id="KW-0413">Isomerase</keyword>
<evidence type="ECO:0000313" key="9">
    <source>
        <dbReference type="Proteomes" id="UP001150907"/>
    </source>
</evidence>
<dbReference type="InterPro" id="IPR001179">
    <property type="entry name" value="PPIase_FKBP_dom"/>
</dbReference>
<dbReference type="GO" id="GO:0003755">
    <property type="term" value="F:peptidyl-prolyl cis-trans isomerase activity"/>
    <property type="evidence" value="ECO:0007669"/>
    <property type="project" value="UniProtKB-KW"/>
</dbReference>
<dbReference type="EC" id="5.2.1.8" evidence="2 5"/>
<keyword evidence="9" id="KW-1185">Reference proteome</keyword>
<sequence length="158" mass="16828">MKLPFGLALVSLGLLGLSANTGANADKAVTKQRQPPTKLQIGVKFRPESCPVRTAIGDKIAVHYEGKLFSSGTVFDSSLTRDQPIDFILGHGHVIQGWDQGLLGMCVGEKRILKIPSALAYGARGSPPVIPPDAALVFTTELISINGKTAEDLLHEEL</sequence>
<protein>
    <recommendedName>
        <fullName evidence="2 5">peptidylprolyl isomerase</fullName>
        <ecNumber evidence="2 5">5.2.1.8</ecNumber>
    </recommendedName>
</protein>
<evidence type="ECO:0000313" key="8">
    <source>
        <dbReference type="EMBL" id="KAJ2006348.1"/>
    </source>
</evidence>
<dbReference type="PANTHER" id="PTHR45779">
    <property type="entry name" value="PEPTIDYLPROLYL ISOMERASE"/>
    <property type="match status" value="1"/>
</dbReference>